<keyword evidence="6" id="KW-0411">Iron-sulfur</keyword>
<dbReference type="SFLD" id="SFLDG01091">
    <property type="entry name" value="uncharacterized_CHP01210-like"/>
    <property type="match status" value="1"/>
</dbReference>
<dbReference type="InterPro" id="IPR007197">
    <property type="entry name" value="rSAM"/>
</dbReference>
<dbReference type="SFLD" id="SFLDS00029">
    <property type="entry name" value="Radical_SAM"/>
    <property type="match status" value="1"/>
</dbReference>
<keyword evidence="5" id="KW-0408">Iron</keyword>
<dbReference type="GO" id="GO:0051539">
    <property type="term" value="F:4 iron, 4 sulfur cluster binding"/>
    <property type="evidence" value="ECO:0007669"/>
    <property type="project" value="UniProtKB-KW"/>
</dbReference>
<dbReference type="SFLD" id="SFLDG01086">
    <property type="entry name" value="elongater_protein-like"/>
    <property type="match status" value="1"/>
</dbReference>
<dbReference type="InterPro" id="IPR058240">
    <property type="entry name" value="rSAM_sf"/>
</dbReference>
<evidence type="ECO:0000256" key="6">
    <source>
        <dbReference type="ARBA" id="ARBA00023014"/>
    </source>
</evidence>
<dbReference type="PANTHER" id="PTHR11135">
    <property type="entry name" value="HISTONE ACETYLTRANSFERASE-RELATED"/>
    <property type="match status" value="1"/>
</dbReference>
<protein>
    <submittedName>
        <fullName evidence="8">TIGR01212 family radical SAM protein</fullName>
    </submittedName>
</protein>
<dbReference type="AlphaFoldDB" id="A0A9D6V6Y0"/>
<dbReference type="GO" id="GO:0046872">
    <property type="term" value="F:metal ion binding"/>
    <property type="evidence" value="ECO:0007669"/>
    <property type="project" value="UniProtKB-KW"/>
</dbReference>
<dbReference type="InterPro" id="IPR006638">
    <property type="entry name" value="Elp3/MiaA/NifB-like_rSAM"/>
</dbReference>
<keyword evidence="4" id="KW-0479">Metal-binding</keyword>
<evidence type="ECO:0000259" key="7">
    <source>
        <dbReference type="PROSITE" id="PS51918"/>
    </source>
</evidence>
<dbReference type="EMBL" id="JACRDE010000637">
    <property type="protein sequence ID" value="MBI5252679.1"/>
    <property type="molecule type" value="Genomic_DNA"/>
</dbReference>
<proteinExistence type="predicted"/>
<gene>
    <name evidence="8" type="ORF">HY912_24550</name>
</gene>
<evidence type="ECO:0000313" key="8">
    <source>
        <dbReference type="EMBL" id="MBI5252679.1"/>
    </source>
</evidence>
<reference evidence="8" key="1">
    <citation type="submission" date="2020-07" db="EMBL/GenBank/DDBJ databases">
        <title>Huge and variable diversity of episymbiotic CPR bacteria and DPANN archaea in groundwater ecosystems.</title>
        <authorList>
            <person name="He C.Y."/>
            <person name="Keren R."/>
            <person name="Whittaker M."/>
            <person name="Farag I.F."/>
            <person name="Doudna J."/>
            <person name="Cate J.H.D."/>
            <person name="Banfield J.F."/>
        </authorList>
    </citation>
    <scope>NUCLEOTIDE SEQUENCE</scope>
    <source>
        <strain evidence="8">NC_groundwater_1664_Pr3_B-0.1um_52_9</strain>
    </source>
</reference>
<dbReference type="Gene3D" id="3.80.30.20">
    <property type="entry name" value="tm_1862 like domain"/>
    <property type="match status" value="1"/>
</dbReference>
<dbReference type="NCBIfam" id="TIGR01212">
    <property type="entry name" value="TIGR01212 family radical SAM protein"/>
    <property type="match status" value="1"/>
</dbReference>
<evidence type="ECO:0000256" key="3">
    <source>
        <dbReference type="ARBA" id="ARBA00022691"/>
    </source>
</evidence>
<accession>A0A9D6V6Y0</accession>
<keyword evidence="3" id="KW-0949">S-adenosyl-L-methionine</keyword>
<dbReference type="InterPro" id="IPR039661">
    <property type="entry name" value="ELP3"/>
</dbReference>
<evidence type="ECO:0000256" key="4">
    <source>
        <dbReference type="ARBA" id="ARBA00022723"/>
    </source>
</evidence>
<dbReference type="InterPro" id="IPR023404">
    <property type="entry name" value="rSAM_horseshoe"/>
</dbReference>
<evidence type="ECO:0000256" key="2">
    <source>
        <dbReference type="ARBA" id="ARBA00022485"/>
    </source>
</evidence>
<dbReference type="SUPFAM" id="SSF102114">
    <property type="entry name" value="Radical SAM enzymes"/>
    <property type="match status" value="1"/>
</dbReference>
<dbReference type="InterPro" id="IPR032432">
    <property type="entry name" value="Radical_SAM_C"/>
</dbReference>
<dbReference type="InterPro" id="IPR005911">
    <property type="entry name" value="YhcC-like"/>
</dbReference>
<dbReference type="PANTHER" id="PTHR11135:SF1">
    <property type="entry name" value="PROTEIN YHCC"/>
    <property type="match status" value="1"/>
</dbReference>
<dbReference type="Pfam" id="PF16199">
    <property type="entry name" value="Radical_SAM_C"/>
    <property type="match status" value="1"/>
</dbReference>
<feature type="domain" description="Radical SAM core" evidence="7">
    <location>
        <begin position="16"/>
        <end position="261"/>
    </location>
</feature>
<name>A0A9D6V6Y0_9BACT</name>
<dbReference type="SMART" id="SM00729">
    <property type="entry name" value="Elp3"/>
    <property type="match status" value="1"/>
</dbReference>
<comment type="cofactor">
    <cofactor evidence="1">
        <name>[4Fe-4S] cluster</name>
        <dbReference type="ChEBI" id="CHEBI:49883"/>
    </cofactor>
</comment>
<evidence type="ECO:0000256" key="1">
    <source>
        <dbReference type="ARBA" id="ARBA00001966"/>
    </source>
</evidence>
<dbReference type="PROSITE" id="PS51918">
    <property type="entry name" value="RADICAL_SAM"/>
    <property type="match status" value="1"/>
</dbReference>
<dbReference type="SFLD" id="SFLDG01082">
    <property type="entry name" value="B12-binding_domain_containing"/>
    <property type="match status" value="1"/>
</dbReference>
<keyword evidence="2" id="KW-0004">4Fe-4S</keyword>
<dbReference type="GO" id="GO:0003824">
    <property type="term" value="F:catalytic activity"/>
    <property type="evidence" value="ECO:0007669"/>
    <property type="project" value="InterPro"/>
</dbReference>
<sequence length="310" mass="34585">MTATHYRSLSSWLKEKFGEPVRKITVDAGLGCPNRIDSDGCIYCNPRGSGTGALKQGLSISDQIARGIDFLSRRYGCKKFIAYFQSFTNTYGPPEVLKRLYTEALGRPEVIGLAVGTRPDCVPDAVLDLLAEIARDRLVWVEYGLQSVHGRTLKLINRGHSAEAFFDAVRRSRFRDLLTVAHVILGLPGESVEEMLATASAVAESGVNGIKLHPLYVIKGTALERMFTQGLYKPLSEIEARNITIAALETLPAEMIIHRLTSDPHPEELLAPMWMLDKRGVRARLEQSMRERNLRQGFRAASLEERSKPY</sequence>
<organism evidence="8 9">
    <name type="scientific">Desulfomonile tiedjei</name>
    <dbReference type="NCBI Taxonomy" id="2358"/>
    <lineage>
        <taxon>Bacteria</taxon>
        <taxon>Pseudomonadati</taxon>
        <taxon>Thermodesulfobacteriota</taxon>
        <taxon>Desulfomonilia</taxon>
        <taxon>Desulfomonilales</taxon>
        <taxon>Desulfomonilaceae</taxon>
        <taxon>Desulfomonile</taxon>
    </lineage>
</organism>
<evidence type="ECO:0000313" key="9">
    <source>
        <dbReference type="Proteomes" id="UP000807825"/>
    </source>
</evidence>
<dbReference type="Proteomes" id="UP000807825">
    <property type="component" value="Unassembled WGS sequence"/>
</dbReference>
<comment type="caution">
    <text evidence="8">The sequence shown here is derived from an EMBL/GenBank/DDBJ whole genome shotgun (WGS) entry which is preliminary data.</text>
</comment>
<dbReference type="Pfam" id="PF04055">
    <property type="entry name" value="Radical_SAM"/>
    <property type="match status" value="1"/>
</dbReference>
<evidence type="ECO:0000256" key="5">
    <source>
        <dbReference type="ARBA" id="ARBA00023004"/>
    </source>
</evidence>